<name>A0ACB6S282_9PLEO</name>
<keyword evidence="2" id="KW-1185">Reference proteome</keyword>
<dbReference type="EMBL" id="MU006714">
    <property type="protein sequence ID" value="KAF2628261.1"/>
    <property type="molecule type" value="Genomic_DNA"/>
</dbReference>
<gene>
    <name evidence="1" type="ORF">BU25DRAFT_391921</name>
</gene>
<protein>
    <submittedName>
        <fullName evidence="1">Glycosyltransferase family 1 protein</fullName>
    </submittedName>
</protein>
<accession>A0ACB6S282</accession>
<proteinExistence type="predicted"/>
<evidence type="ECO:0000313" key="2">
    <source>
        <dbReference type="Proteomes" id="UP000799754"/>
    </source>
</evidence>
<reference evidence="1" key="1">
    <citation type="journal article" date="2020" name="Stud. Mycol.">
        <title>101 Dothideomycetes genomes: a test case for predicting lifestyles and emergence of pathogens.</title>
        <authorList>
            <person name="Haridas S."/>
            <person name="Albert R."/>
            <person name="Binder M."/>
            <person name="Bloem J."/>
            <person name="Labutti K."/>
            <person name="Salamov A."/>
            <person name="Andreopoulos B."/>
            <person name="Baker S."/>
            <person name="Barry K."/>
            <person name="Bills G."/>
            <person name="Bluhm B."/>
            <person name="Cannon C."/>
            <person name="Castanera R."/>
            <person name="Culley D."/>
            <person name="Daum C."/>
            <person name="Ezra D."/>
            <person name="Gonzalez J."/>
            <person name="Henrissat B."/>
            <person name="Kuo A."/>
            <person name="Liang C."/>
            <person name="Lipzen A."/>
            <person name="Lutzoni F."/>
            <person name="Magnuson J."/>
            <person name="Mondo S."/>
            <person name="Nolan M."/>
            <person name="Ohm R."/>
            <person name="Pangilinan J."/>
            <person name="Park H.-J."/>
            <person name="Ramirez L."/>
            <person name="Alfaro M."/>
            <person name="Sun H."/>
            <person name="Tritt A."/>
            <person name="Yoshinaga Y."/>
            <person name="Zwiers L.-H."/>
            <person name="Turgeon B."/>
            <person name="Goodwin S."/>
            <person name="Spatafora J."/>
            <person name="Crous P."/>
            <person name="Grigoriev I."/>
        </authorList>
    </citation>
    <scope>NUCLEOTIDE SEQUENCE</scope>
    <source>
        <strain evidence="1">CBS 525.71</strain>
    </source>
</reference>
<organism evidence="1 2">
    <name type="scientific">Macroventuria anomochaeta</name>
    <dbReference type="NCBI Taxonomy" id="301207"/>
    <lineage>
        <taxon>Eukaryota</taxon>
        <taxon>Fungi</taxon>
        <taxon>Dikarya</taxon>
        <taxon>Ascomycota</taxon>
        <taxon>Pezizomycotina</taxon>
        <taxon>Dothideomycetes</taxon>
        <taxon>Pleosporomycetidae</taxon>
        <taxon>Pleosporales</taxon>
        <taxon>Pleosporineae</taxon>
        <taxon>Didymellaceae</taxon>
        <taxon>Macroventuria</taxon>
    </lineage>
</organism>
<comment type="caution">
    <text evidence="1">The sequence shown here is derived from an EMBL/GenBank/DDBJ whole genome shotgun (WGS) entry which is preliminary data.</text>
</comment>
<sequence length="1274" mass="142021">MVTHTQKESTVSPTGMVINEPTFPDIAGGSAPRKGSTTINFPTSADPTPAYIFQHDLTRSEATEQPSKTETQQALAPRHLQERSATEQPKPSTKHSLFRNKSAPRKQRPAPIQRQTTITFDHTSSDSDSSEDEQFLANSTSRDEIVQREESRTRLRSKQRSSTMNPFARFKVSNEHFQTKGSVKGDGRLKLSILEEDMGSGYIAKALGAVLPKHGKDDEHQSVQSYDARAGNAEKIAPEEDEMEHDPSRRVKLNIVIIIIGSRGDIQPFIRIGKILKEDYGHRVRIATHPAFKDFVQKDSGLEFFSVGGNPAELMAFMVKNPGLIPNIDTIKGGEIGRRRAQMYEMFQGMWRACINATDDETDHMNAKMMGDRAPFVADAIIANPPSFAPAHIAEKLGIPLHMMFTFPYTPTVQFPHPLANIKVSNVEPSYSNFMSYPLVEMMMWQGLGDLINRFRTQILHLEDISTLWAPGQLYRLKVPYTYMWSPGIIPKPKDWGPEIDVTGFVFLDLASNFTPPDDLKKFLDDGEPPVYIGFGSIVVDNPDQFTKLIFKAIKMAGVRALVSKGWGGFGSNADCPDNVFMLENTPHDWLFPRCKAVVHHGGAGTCAIGLKCAKPTMIVPFFGDQPFWGAMVSKAKAGAHECIPYKNLTAERLAKGIKECLTEEAQKNVQKIADSIEAEGDGALNAVRSFHRSLPLHGEGSMRCDFLDNRAAAWKIKNTNVKLSALAAEILVNKKKLKWNELRLIRHYEWNDFGGPGEPVTGLWGSIYTTFTDAALGVGSVPVEMGRSLKKREKLWEKKRQHQKKMQQKKETLPRANADLEKEKATSAEEHVAKKEQQQQNGGRPEPEREESTLSKLTEPEETLNKEFAHEAAFGFRKTGHALARFPLNITLALTQGFHNAPRLYGDETVRRPPRVTGIHSGLRAGRDELVYGVTDGVTGIVTQPIRGAKEHGVMGAVRGVGFGIGGFVLKDIAALLGPTAYLMKGLDAEYMKKYQPTIFIRRGRIAQGQLELQQLEHKTGVTHIREAEGKDAELKENRDEVQDNVAIRWAALKQAIAEEKKHNKQGIIASLTGRSEKKAGTMVPRKSTSVKKPANRPQSRSATTPVAQTEQEYKGRNSKDYDQIKKSFDSHHRRSATLNRSSTEPLARKSWDDSNARPVKAEKKEKPRSIYEEPGFEETHVLGNAHLKERAESDEYEKRHDPVPCAPAAEADPKHDSSEKERSSQALAPRESMSADSSSERTKVGTEATDWFKIRQEAEGREDGGRTWVVNA</sequence>
<dbReference type="Proteomes" id="UP000799754">
    <property type="component" value="Unassembled WGS sequence"/>
</dbReference>
<evidence type="ECO:0000313" key="1">
    <source>
        <dbReference type="EMBL" id="KAF2628261.1"/>
    </source>
</evidence>